<protein>
    <submittedName>
        <fullName evidence="3">Prepilin-type N-terminal cleavage/methylation domain-containing protein/prepilin-type processing-associated H-X9-DG protein</fullName>
    </submittedName>
</protein>
<dbReference type="AlphaFoldDB" id="A0AAE3VET2"/>
<evidence type="ECO:0000256" key="1">
    <source>
        <dbReference type="ARBA" id="ARBA00022481"/>
    </source>
</evidence>
<dbReference type="GO" id="GO:0015627">
    <property type="term" value="C:type II protein secretion system complex"/>
    <property type="evidence" value="ECO:0007669"/>
    <property type="project" value="InterPro"/>
</dbReference>
<dbReference type="PRINTS" id="PR00813">
    <property type="entry name" value="BCTERIALGSPG"/>
</dbReference>
<accession>A0AAE3VET2</accession>
<dbReference type="NCBIfam" id="TIGR02532">
    <property type="entry name" value="IV_pilin_GFxxxE"/>
    <property type="match status" value="1"/>
</dbReference>
<keyword evidence="4" id="KW-1185">Reference proteome</keyword>
<comment type="caution">
    <text evidence="3">The sequence shown here is derived from an EMBL/GenBank/DDBJ whole genome shotgun (WGS) entry which is preliminary data.</text>
</comment>
<dbReference type="Proteomes" id="UP001238163">
    <property type="component" value="Unassembled WGS sequence"/>
</dbReference>
<keyword evidence="1" id="KW-0488">Methylation</keyword>
<name>A0AAE3VET2_9BACT</name>
<evidence type="ECO:0000313" key="3">
    <source>
        <dbReference type="EMBL" id="MDQ0289173.1"/>
    </source>
</evidence>
<dbReference type="InterPro" id="IPR045584">
    <property type="entry name" value="Pilin-like"/>
</dbReference>
<dbReference type="InterPro" id="IPR011453">
    <property type="entry name" value="DUF1559"/>
</dbReference>
<dbReference type="GO" id="GO:0015628">
    <property type="term" value="P:protein secretion by the type II secretion system"/>
    <property type="evidence" value="ECO:0007669"/>
    <property type="project" value="InterPro"/>
</dbReference>
<organism evidence="3 4">
    <name type="scientific">Oligosphaera ethanolica</name>
    <dbReference type="NCBI Taxonomy" id="760260"/>
    <lineage>
        <taxon>Bacteria</taxon>
        <taxon>Pseudomonadati</taxon>
        <taxon>Lentisphaerota</taxon>
        <taxon>Oligosphaeria</taxon>
        <taxon>Oligosphaerales</taxon>
        <taxon>Oligosphaeraceae</taxon>
        <taxon>Oligosphaera</taxon>
    </lineage>
</organism>
<dbReference type="Pfam" id="PF07596">
    <property type="entry name" value="SBP_bac_10"/>
    <property type="match status" value="1"/>
</dbReference>
<feature type="domain" description="DUF1559" evidence="2">
    <location>
        <begin position="31"/>
        <end position="96"/>
    </location>
</feature>
<dbReference type="EMBL" id="JAUSVL010000001">
    <property type="protein sequence ID" value="MDQ0289173.1"/>
    <property type="molecule type" value="Genomic_DNA"/>
</dbReference>
<gene>
    <name evidence="3" type="ORF">J3R75_001280</name>
</gene>
<dbReference type="PANTHER" id="PTHR30093">
    <property type="entry name" value="GENERAL SECRETION PATHWAY PROTEIN G"/>
    <property type="match status" value="1"/>
</dbReference>
<evidence type="ECO:0000259" key="2">
    <source>
        <dbReference type="Pfam" id="PF07596"/>
    </source>
</evidence>
<dbReference type="InterPro" id="IPR012902">
    <property type="entry name" value="N_methyl_site"/>
</dbReference>
<evidence type="ECO:0000313" key="4">
    <source>
        <dbReference type="Proteomes" id="UP001238163"/>
    </source>
</evidence>
<reference evidence="3" key="1">
    <citation type="submission" date="2023-07" db="EMBL/GenBank/DDBJ databases">
        <title>Genomic Encyclopedia of Type Strains, Phase IV (KMG-IV): sequencing the most valuable type-strain genomes for metagenomic binning, comparative biology and taxonomic classification.</title>
        <authorList>
            <person name="Goeker M."/>
        </authorList>
    </citation>
    <scope>NUCLEOTIDE SEQUENCE</scope>
    <source>
        <strain evidence="3">DSM 24202</strain>
    </source>
</reference>
<proteinExistence type="predicted"/>
<dbReference type="PANTHER" id="PTHR30093:SF2">
    <property type="entry name" value="TYPE II SECRETION SYSTEM PROTEIN H"/>
    <property type="match status" value="1"/>
</dbReference>
<dbReference type="Gene3D" id="3.30.700.10">
    <property type="entry name" value="Glycoprotein, Type 4 Pilin"/>
    <property type="match status" value="1"/>
</dbReference>
<sequence>MQKKFFTLIELLVVIAIIAILAAMLLPALSKARAKARAISCTSNLKQLGLGMTMYQADFSDAFPYWHWASHYQLPLAQQPTFWTTAVYPYVGDGNAFICPVRTDSDLRNYGGYYSNQLYPGAKIKSCYGINENLHAADNGTKPPMTLNDLKAPSDTFLFGDCTSHLSGPADTQGFYDRLCRVLNSTATNYDSATAHGVGSNITYVDGHVALENWRLFRNGGRILFTYAYYKK</sequence>
<dbReference type="RefSeq" id="WP_307260512.1">
    <property type="nucleotide sequence ID" value="NZ_JAUSVL010000001.1"/>
</dbReference>
<dbReference type="InterPro" id="IPR000983">
    <property type="entry name" value="Bac_GSPG_pilin"/>
</dbReference>
<dbReference type="SUPFAM" id="SSF54523">
    <property type="entry name" value="Pili subunits"/>
    <property type="match status" value="1"/>
</dbReference>